<dbReference type="InterPro" id="IPR028011">
    <property type="entry name" value="DUF4476"/>
</dbReference>
<gene>
    <name evidence="3" type="ORF">TTHERM_00426050</name>
</gene>
<name>Q23AF4_TETTS</name>
<dbReference type="HOGENOM" id="CLU_777278_0_0_1"/>
<dbReference type="eggNOG" id="ENOG502QTDG">
    <property type="taxonomic scope" value="Eukaryota"/>
</dbReference>
<organism evidence="3 4">
    <name type="scientific">Tetrahymena thermophila (strain SB210)</name>
    <dbReference type="NCBI Taxonomy" id="312017"/>
    <lineage>
        <taxon>Eukaryota</taxon>
        <taxon>Sar</taxon>
        <taxon>Alveolata</taxon>
        <taxon>Ciliophora</taxon>
        <taxon>Intramacronucleata</taxon>
        <taxon>Oligohymenophorea</taxon>
        <taxon>Hymenostomatida</taxon>
        <taxon>Tetrahymenina</taxon>
        <taxon>Tetrahymenidae</taxon>
        <taxon>Tetrahymena</taxon>
    </lineage>
</organism>
<sequence length="368" mass="40353">MNKVYLLAFVTLIGLSAFAFTQLKNEHALRANLTAGAADFCPKPQYRSDSWMNTFLTGLQSQKYDNTMLQFLQDQIPTDSHVFSTEQILSIFSQISFDSSRIQALTLLNPYIITLTPQNIVDILAKYPFESSKLTALNLIANTLSDVSDASKKLIVDCFSFSSNKSDAMNILNAISPRNCIYGTITEKVAAFVIDISGSMDYTFKANGETISRLAFVKSQLTKTIADQLKPFQKFNIIIFGNSASQWKTDYVDATPENVQAAIAYINKLTTNGATNISSGLDLAFNTKQALKAIYLLSDGVPNSGVQTVDGIKKYLADKNASRTDKVVVNTISFIMGGVEKQNERDLSFQFLNAIADATNGSFKGISG</sequence>
<dbReference type="RefSeq" id="XP_001013783.1">
    <property type="nucleotide sequence ID" value="XM_001013783.1"/>
</dbReference>
<dbReference type="InParanoid" id="Q23AF4"/>
<feature type="signal peptide" evidence="1">
    <location>
        <begin position="1"/>
        <end position="21"/>
    </location>
</feature>
<proteinExistence type="predicted"/>
<feature type="chain" id="PRO_5004201466" evidence="1">
    <location>
        <begin position="22"/>
        <end position="368"/>
    </location>
</feature>
<dbReference type="EMBL" id="GG662724">
    <property type="protein sequence ID" value="EAR93538.1"/>
    <property type="molecule type" value="Genomic_DNA"/>
</dbReference>
<dbReference type="KEGG" id="tet:TTHERM_00426050"/>
<dbReference type="SUPFAM" id="SSF53300">
    <property type="entry name" value="vWA-like"/>
    <property type="match status" value="1"/>
</dbReference>
<dbReference type="PANTHER" id="PTHR46785">
    <property type="entry name" value="VON WILLEBRAND FACTOR A DOMAIN-CONTAINING PROTEIN 3B"/>
    <property type="match status" value="1"/>
</dbReference>
<dbReference type="PROSITE" id="PS50234">
    <property type="entry name" value="VWFA"/>
    <property type="match status" value="1"/>
</dbReference>
<dbReference type="OrthoDB" id="10021393at2759"/>
<dbReference type="GeneID" id="7827189"/>
<feature type="domain" description="VWFA" evidence="2">
    <location>
        <begin position="189"/>
        <end position="368"/>
    </location>
</feature>
<dbReference type="Pfam" id="PF14771">
    <property type="entry name" value="DUF4476"/>
    <property type="match status" value="2"/>
</dbReference>
<accession>Q23AF4</accession>
<dbReference type="InterPro" id="IPR036465">
    <property type="entry name" value="vWFA_dom_sf"/>
</dbReference>
<dbReference type="PANTHER" id="PTHR46785:SF1">
    <property type="entry name" value="VON WILLEBRAND FACTOR A DOMAIN-CONTAINING PROTEIN 3B"/>
    <property type="match status" value="1"/>
</dbReference>
<dbReference type="Proteomes" id="UP000009168">
    <property type="component" value="Unassembled WGS sequence"/>
</dbReference>
<evidence type="ECO:0000256" key="1">
    <source>
        <dbReference type="SAM" id="SignalP"/>
    </source>
</evidence>
<dbReference type="Gene3D" id="3.40.50.410">
    <property type="entry name" value="von Willebrand factor, type A domain"/>
    <property type="match status" value="1"/>
</dbReference>
<dbReference type="AlphaFoldDB" id="Q23AF4"/>
<reference evidence="4" key="1">
    <citation type="journal article" date="2006" name="PLoS Biol.">
        <title>Macronuclear genome sequence of the ciliate Tetrahymena thermophila, a model eukaryote.</title>
        <authorList>
            <person name="Eisen J.A."/>
            <person name="Coyne R.S."/>
            <person name="Wu M."/>
            <person name="Wu D."/>
            <person name="Thiagarajan M."/>
            <person name="Wortman J.R."/>
            <person name="Badger J.H."/>
            <person name="Ren Q."/>
            <person name="Amedeo P."/>
            <person name="Jones K.M."/>
            <person name="Tallon L.J."/>
            <person name="Delcher A.L."/>
            <person name="Salzberg S.L."/>
            <person name="Silva J.C."/>
            <person name="Haas B.J."/>
            <person name="Majoros W.H."/>
            <person name="Farzad M."/>
            <person name="Carlton J.M."/>
            <person name="Smith R.K. Jr."/>
            <person name="Garg J."/>
            <person name="Pearlman R.E."/>
            <person name="Karrer K.M."/>
            <person name="Sun L."/>
            <person name="Manning G."/>
            <person name="Elde N.C."/>
            <person name="Turkewitz A.P."/>
            <person name="Asai D.J."/>
            <person name="Wilkes D.E."/>
            <person name="Wang Y."/>
            <person name="Cai H."/>
            <person name="Collins K."/>
            <person name="Stewart B.A."/>
            <person name="Lee S.R."/>
            <person name="Wilamowska K."/>
            <person name="Weinberg Z."/>
            <person name="Ruzzo W.L."/>
            <person name="Wloga D."/>
            <person name="Gaertig J."/>
            <person name="Frankel J."/>
            <person name="Tsao C.-C."/>
            <person name="Gorovsky M.A."/>
            <person name="Keeling P.J."/>
            <person name="Waller R.F."/>
            <person name="Patron N.J."/>
            <person name="Cherry J.M."/>
            <person name="Stover N.A."/>
            <person name="Krieger C.J."/>
            <person name="del Toro C."/>
            <person name="Ryder H.F."/>
            <person name="Williamson S.C."/>
            <person name="Barbeau R.A."/>
            <person name="Hamilton E.P."/>
            <person name="Orias E."/>
        </authorList>
    </citation>
    <scope>NUCLEOTIDE SEQUENCE [LARGE SCALE GENOMIC DNA]</scope>
    <source>
        <strain evidence="4">SB210</strain>
    </source>
</reference>
<evidence type="ECO:0000313" key="3">
    <source>
        <dbReference type="EMBL" id="EAR93538.1"/>
    </source>
</evidence>
<evidence type="ECO:0000259" key="2">
    <source>
        <dbReference type="PROSITE" id="PS50234"/>
    </source>
</evidence>
<keyword evidence="1" id="KW-0732">Signal</keyword>
<dbReference type="InterPro" id="IPR002035">
    <property type="entry name" value="VWF_A"/>
</dbReference>
<dbReference type="Pfam" id="PF13768">
    <property type="entry name" value="VWA_3"/>
    <property type="match status" value="1"/>
</dbReference>
<evidence type="ECO:0000313" key="4">
    <source>
        <dbReference type="Proteomes" id="UP000009168"/>
    </source>
</evidence>
<keyword evidence="4" id="KW-1185">Reference proteome</keyword>
<dbReference type="OMA" id="YQARIYA"/>
<protein>
    <submittedName>
        <fullName evidence="3">von willebrand factor type A (VWA) domain was originally protein</fullName>
    </submittedName>
</protein>